<evidence type="ECO:0000256" key="1">
    <source>
        <dbReference type="SAM" id="MobiDB-lite"/>
    </source>
</evidence>
<feature type="transmembrane region" description="Helical" evidence="2">
    <location>
        <begin position="409"/>
        <end position="429"/>
    </location>
</feature>
<keyword evidence="2" id="KW-1133">Transmembrane helix</keyword>
<sequence>MRPDSSSGGRGGEERGEFWGSAFSLLLQSSSRGNGTVGDTAVTLDVHVQTEFAKTVNVPLDPGRLDLLGEFRKTPVLMGALVEPSYESETGAGDVKGAILLSSSDTSKLIELNQENSGASLFQPLARSRAFPVVLGTCAPASIYTDTSEVYSKPLVGEDVSKLVFLPEDLFSLKVRLLQVIILLFDGRVATLDRREWHYLVKVLISLSPSLAGKFYRYIKEGIVFLSEAQRLQTRSSRTMQLLSKAAELSTEPLRFDEQDVRGELEVYRQMLVYTKRFFGSTHAEKERDAAEGADLIVEEGALPSVPLEMLSSQAWVTGRPGKGKRPSRTSWKSAQLVPIRDGGMDGFSQGVGRGSAEGSGSHGRSKEEHSGGVDEQGEKGRLKAGKKEDKKLHPCNHGRKHWASSTGWVVLWVFLSVAVAVALAYFIYHQIRPRASAGGLVEAGASPGATDRLSHARTEV</sequence>
<feature type="region of interest" description="Disordered" evidence="1">
    <location>
        <begin position="317"/>
        <end position="399"/>
    </location>
</feature>
<reference evidence="3" key="1">
    <citation type="submission" date="2014-11" db="EMBL/GenBank/DDBJ databases">
        <authorList>
            <person name="Otto D Thomas"/>
            <person name="Naeem Raeece"/>
        </authorList>
    </citation>
    <scope>NUCLEOTIDE SEQUENCE</scope>
</reference>
<organism evidence="3">
    <name type="scientific">Chromera velia CCMP2878</name>
    <dbReference type="NCBI Taxonomy" id="1169474"/>
    <lineage>
        <taxon>Eukaryota</taxon>
        <taxon>Sar</taxon>
        <taxon>Alveolata</taxon>
        <taxon>Colpodellida</taxon>
        <taxon>Chromeraceae</taxon>
        <taxon>Chromera</taxon>
    </lineage>
</organism>
<dbReference type="AlphaFoldDB" id="A0A0G4HUR1"/>
<keyword evidence="2" id="KW-0812">Transmembrane</keyword>
<feature type="compositionally biased region" description="Gly residues" evidence="1">
    <location>
        <begin position="350"/>
        <end position="362"/>
    </location>
</feature>
<proteinExistence type="predicted"/>
<evidence type="ECO:0000256" key="2">
    <source>
        <dbReference type="SAM" id="Phobius"/>
    </source>
</evidence>
<dbReference type="EMBL" id="CDMZ01003956">
    <property type="protein sequence ID" value="CEM48181.1"/>
    <property type="molecule type" value="Genomic_DNA"/>
</dbReference>
<accession>A0A0G4HUR1</accession>
<name>A0A0G4HUR1_9ALVE</name>
<dbReference type="VEuPathDB" id="CryptoDB:Cvel_31973"/>
<dbReference type="PhylomeDB" id="A0A0G4HUR1"/>
<gene>
    <name evidence="3" type="ORF">Cvel_31973</name>
</gene>
<keyword evidence="2" id="KW-0472">Membrane</keyword>
<feature type="compositionally biased region" description="Basic and acidic residues" evidence="1">
    <location>
        <begin position="365"/>
        <end position="393"/>
    </location>
</feature>
<evidence type="ECO:0000313" key="3">
    <source>
        <dbReference type="EMBL" id="CEM48181.1"/>
    </source>
</evidence>
<protein>
    <submittedName>
        <fullName evidence="3">Uncharacterized protein</fullName>
    </submittedName>
</protein>